<dbReference type="Proteomes" id="UP000807769">
    <property type="component" value="Unassembled WGS sequence"/>
</dbReference>
<sequence length="194" mass="22012">MTPRITRESWYTLTATWTRRCRLIHTLPIPPSTTSLSCAEDQEGAKVWLRAFEDAKTVPKNLVELTFSRSSGPGGQNVNKVETKVSARCRVDAPWVPLWARESLVRTPYYVKTSHSLLVSSSTSRSQARNIDDSLGKMHAVVMDAAKNFITSEPSAEQRQRVANLEKAHDNRRRLEKDKRSAVKKMRSNKGWSE</sequence>
<dbReference type="PANTHER" id="PTHR11075:SF54">
    <property type="entry name" value="LARGE RIBOSOMAL SUBUNIT PROTEIN ML62"/>
    <property type="match status" value="1"/>
</dbReference>
<dbReference type="RefSeq" id="XP_041196045.1">
    <property type="nucleotide sequence ID" value="XM_041338121.1"/>
</dbReference>
<dbReference type="OrthoDB" id="270639at2759"/>
<evidence type="ECO:0000313" key="3">
    <source>
        <dbReference type="EMBL" id="KAG1820978.1"/>
    </source>
</evidence>
<gene>
    <name evidence="3" type="ORF">BJ212DRAFT_1445458</name>
</gene>
<dbReference type="InterPro" id="IPR052104">
    <property type="entry name" value="Mito_Release_Factor_mL62"/>
</dbReference>
<dbReference type="SUPFAM" id="SSF110916">
    <property type="entry name" value="Peptidyl-tRNA hydrolase domain-like"/>
    <property type="match status" value="1"/>
</dbReference>
<evidence type="ECO:0000256" key="1">
    <source>
        <dbReference type="SAM" id="MobiDB-lite"/>
    </source>
</evidence>
<dbReference type="PANTHER" id="PTHR11075">
    <property type="entry name" value="PEPTIDE CHAIN RELEASE FACTOR"/>
    <property type="match status" value="1"/>
</dbReference>
<dbReference type="GO" id="GO:0004045">
    <property type="term" value="F:peptidyl-tRNA hydrolase activity"/>
    <property type="evidence" value="ECO:0007669"/>
    <property type="project" value="TreeGrafter"/>
</dbReference>
<dbReference type="PROSITE" id="PS00745">
    <property type="entry name" value="RF_PROK_I"/>
    <property type="match status" value="1"/>
</dbReference>
<dbReference type="GO" id="GO:0005762">
    <property type="term" value="C:mitochondrial large ribosomal subunit"/>
    <property type="evidence" value="ECO:0007669"/>
    <property type="project" value="TreeGrafter"/>
</dbReference>
<evidence type="ECO:0000313" key="4">
    <source>
        <dbReference type="Proteomes" id="UP000807769"/>
    </source>
</evidence>
<dbReference type="GeneID" id="64632137"/>
<feature type="region of interest" description="Disordered" evidence="1">
    <location>
        <begin position="153"/>
        <end position="194"/>
    </location>
</feature>
<dbReference type="InterPro" id="IPR000352">
    <property type="entry name" value="Pep_chain_release_fac_I"/>
</dbReference>
<proteinExistence type="predicted"/>
<protein>
    <recommendedName>
        <fullName evidence="2">Prokaryotic-type class I peptide chain release factors domain-containing protein</fullName>
    </recommendedName>
</protein>
<keyword evidence="4" id="KW-1185">Reference proteome</keyword>
<reference evidence="3" key="1">
    <citation type="journal article" date="2020" name="New Phytol.">
        <title>Comparative genomics reveals dynamic genome evolution in host specialist ectomycorrhizal fungi.</title>
        <authorList>
            <person name="Lofgren L.A."/>
            <person name="Nguyen N.H."/>
            <person name="Vilgalys R."/>
            <person name="Ruytinx J."/>
            <person name="Liao H.L."/>
            <person name="Branco S."/>
            <person name="Kuo A."/>
            <person name="LaButti K."/>
            <person name="Lipzen A."/>
            <person name="Andreopoulos W."/>
            <person name="Pangilinan J."/>
            <person name="Riley R."/>
            <person name="Hundley H."/>
            <person name="Na H."/>
            <person name="Barry K."/>
            <person name="Grigoriev I.V."/>
            <person name="Stajich J.E."/>
            <person name="Kennedy P.G."/>
        </authorList>
    </citation>
    <scope>NUCLEOTIDE SEQUENCE</scope>
    <source>
        <strain evidence="3">MN1</strain>
    </source>
</reference>
<dbReference type="AlphaFoldDB" id="A0A9P7JGH5"/>
<comment type="caution">
    <text evidence="3">The sequence shown here is derived from an EMBL/GenBank/DDBJ whole genome shotgun (WGS) entry which is preliminary data.</text>
</comment>
<dbReference type="Pfam" id="PF00472">
    <property type="entry name" value="RF-1"/>
    <property type="match status" value="1"/>
</dbReference>
<dbReference type="GO" id="GO:0070126">
    <property type="term" value="P:mitochondrial translational termination"/>
    <property type="evidence" value="ECO:0007669"/>
    <property type="project" value="TreeGrafter"/>
</dbReference>
<dbReference type="EMBL" id="JABBWG010000007">
    <property type="protein sequence ID" value="KAG1820978.1"/>
    <property type="molecule type" value="Genomic_DNA"/>
</dbReference>
<evidence type="ECO:0000259" key="2">
    <source>
        <dbReference type="PROSITE" id="PS00745"/>
    </source>
</evidence>
<name>A0A9P7JGH5_9AGAM</name>
<organism evidence="3 4">
    <name type="scientific">Suillus subaureus</name>
    <dbReference type="NCBI Taxonomy" id="48587"/>
    <lineage>
        <taxon>Eukaryota</taxon>
        <taxon>Fungi</taxon>
        <taxon>Dikarya</taxon>
        <taxon>Basidiomycota</taxon>
        <taxon>Agaricomycotina</taxon>
        <taxon>Agaricomycetes</taxon>
        <taxon>Agaricomycetidae</taxon>
        <taxon>Boletales</taxon>
        <taxon>Suillineae</taxon>
        <taxon>Suillaceae</taxon>
        <taxon>Suillus</taxon>
    </lineage>
</organism>
<feature type="domain" description="Prokaryotic-type class I peptide chain release factors" evidence="2">
    <location>
        <begin position="69"/>
        <end position="85"/>
    </location>
</feature>
<dbReference type="GO" id="GO:0016150">
    <property type="term" value="F:translation release factor activity, codon nonspecific"/>
    <property type="evidence" value="ECO:0007669"/>
    <property type="project" value="TreeGrafter"/>
</dbReference>
<feature type="compositionally biased region" description="Basic and acidic residues" evidence="1">
    <location>
        <begin position="156"/>
        <end position="181"/>
    </location>
</feature>
<accession>A0A9P7JGH5</accession>
<dbReference type="Gene3D" id="3.30.160.20">
    <property type="match status" value="1"/>
</dbReference>